<dbReference type="AlphaFoldDB" id="A0A7V1LME4"/>
<dbReference type="EMBL" id="DRLD01000228">
    <property type="protein sequence ID" value="HED10684.1"/>
    <property type="molecule type" value="Genomic_DNA"/>
</dbReference>
<protein>
    <recommendedName>
        <fullName evidence="2">LptE family protein</fullName>
    </recommendedName>
</protein>
<name>A0A7V1LME4_CALAY</name>
<organism evidence="1">
    <name type="scientific">Caldithrix abyssi</name>
    <dbReference type="NCBI Taxonomy" id="187145"/>
    <lineage>
        <taxon>Bacteria</taxon>
        <taxon>Pseudomonadati</taxon>
        <taxon>Calditrichota</taxon>
        <taxon>Calditrichia</taxon>
        <taxon>Calditrichales</taxon>
        <taxon>Calditrichaceae</taxon>
        <taxon>Caldithrix</taxon>
    </lineage>
</organism>
<dbReference type="Pfam" id="PF04390">
    <property type="entry name" value="LptE"/>
    <property type="match status" value="1"/>
</dbReference>
<dbReference type="GO" id="GO:0043165">
    <property type="term" value="P:Gram-negative-bacterium-type cell outer membrane assembly"/>
    <property type="evidence" value="ECO:0007669"/>
    <property type="project" value="InterPro"/>
</dbReference>
<comment type="caution">
    <text evidence="1">The sequence shown here is derived from an EMBL/GenBank/DDBJ whole genome shotgun (WGS) entry which is preliminary data.</text>
</comment>
<accession>A0A7V1LME4</accession>
<gene>
    <name evidence="1" type="ORF">ENJ10_08340</name>
</gene>
<dbReference type="PROSITE" id="PS51257">
    <property type="entry name" value="PROKAR_LIPOPROTEIN"/>
    <property type="match status" value="1"/>
</dbReference>
<proteinExistence type="predicted"/>
<dbReference type="GO" id="GO:0019867">
    <property type="term" value="C:outer membrane"/>
    <property type="evidence" value="ECO:0007669"/>
    <property type="project" value="InterPro"/>
</dbReference>
<dbReference type="InterPro" id="IPR007485">
    <property type="entry name" value="LPS_assembly_LptE"/>
</dbReference>
<sequence length="163" mass="18061">MRKPLFALALFSLLLSACGYYSFKGALPSYLNSVAVPLFDDRSAWPDIREKVTDSVINGFVDDNTLKVVDESKAAVLLTGTILSVNRVEQAVEQGENVTEYRLIVKVKVKCEDVRASKKMYDKTFEAYTLLQSNAGQDEIDAAVDEALKIITEDIVNTTLSGW</sequence>
<evidence type="ECO:0000313" key="1">
    <source>
        <dbReference type="EMBL" id="HED10684.1"/>
    </source>
</evidence>
<dbReference type="Proteomes" id="UP000886005">
    <property type="component" value="Unassembled WGS sequence"/>
</dbReference>
<evidence type="ECO:0008006" key="2">
    <source>
        <dbReference type="Google" id="ProtNLM"/>
    </source>
</evidence>
<reference evidence="1" key="1">
    <citation type="journal article" date="2020" name="mSystems">
        <title>Genome- and Community-Level Interaction Insights into Carbon Utilization and Element Cycling Functions of Hydrothermarchaeota in Hydrothermal Sediment.</title>
        <authorList>
            <person name="Zhou Z."/>
            <person name="Liu Y."/>
            <person name="Xu W."/>
            <person name="Pan J."/>
            <person name="Luo Z.H."/>
            <person name="Li M."/>
        </authorList>
    </citation>
    <scope>NUCLEOTIDE SEQUENCE [LARGE SCALE GENOMIC DNA]</scope>
    <source>
        <strain evidence="1">HyVt-456</strain>
    </source>
</reference>